<keyword evidence="2" id="KW-1185">Reference proteome</keyword>
<sequence>MTSLHHLFIPKNRLAIFDVSLGIIDLTNMPLTVGRFYTKYRLQHDSSTTPKREIRQHSVYWNYWQQHRVEIVVGKDGMLSPCVLTVKIRMESRTGNATMGVLRLNISQFASLTDVFTRRYLLEESKVNSTIKIAVKMALREDCDPFRTPPINRKQFLSEVDEIVPEIPYAPTQEVSSTAGNSRSSRTTSIQQSGFPTTLSNGESRSFLPIDDSDLEDLAPFKCTSKRNEDIVNDIFTKPSQRQYAVSSPHHISASAPPTTTTSAAAVTASAAITTPSSPNVSL</sequence>
<evidence type="ECO:0000313" key="2">
    <source>
        <dbReference type="Proteomes" id="UP001145114"/>
    </source>
</evidence>
<organism evidence="1 2">
    <name type="scientific">Spiromyces aspiralis</name>
    <dbReference type="NCBI Taxonomy" id="68401"/>
    <lineage>
        <taxon>Eukaryota</taxon>
        <taxon>Fungi</taxon>
        <taxon>Fungi incertae sedis</taxon>
        <taxon>Zoopagomycota</taxon>
        <taxon>Kickxellomycotina</taxon>
        <taxon>Kickxellomycetes</taxon>
        <taxon>Kickxellales</taxon>
        <taxon>Kickxellaceae</taxon>
        <taxon>Spiromyces</taxon>
    </lineage>
</organism>
<comment type="caution">
    <text evidence="1">The sequence shown here is derived from an EMBL/GenBank/DDBJ whole genome shotgun (WGS) entry which is preliminary data.</text>
</comment>
<reference evidence="1" key="1">
    <citation type="submission" date="2022-06" db="EMBL/GenBank/DDBJ databases">
        <title>Phylogenomic reconstructions and comparative analyses of Kickxellomycotina fungi.</title>
        <authorList>
            <person name="Reynolds N.K."/>
            <person name="Stajich J.E."/>
            <person name="Barry K."/>
            <person name="Grigoriev I.V."/>
            <person name="Crous P."/>
            <person name="Smith M.E."/>
        </authorList>
    </citation>
    <scope>NUCLEOTIDE SEQUENCE</scope>
    <source>
        <strain evidence="1">RSA 2271</strain>
    </source>
</reference>
<gene>
    <name evidence="1" type="ORF">EV182_002519</name>
</gene>
<dbReference type="Proteomes" id="UP001145114">
    <property type="component" value="Unassembled WGS sequence"/>
</dbReference>
<name>A0ACC1HEP0_9FUNG</name>
<protein>
    <submittedName>
        <fullName evidence="1">Uncharacterized protein</fullName>
    </submittedName>
</protein>
<accession>A0ACC1HEP0</accession>
<proteinExistence type="predicted"/>
<dbReference type="EMBL" id="JAMZIH010005671">
    <property type="protein sequence ID" value="KAJ1674811.1"/>
    <property type="molecule type" value="Genomic_DNA"/>
</dbReference>
<evidence type="ECO:0000313" key="1">
    <source>
        <dbReference type="EMBL" id="KAJ1674811.1"/>
    </source>
</evidence>